<keyword evidence="1" id="KW-1133">Transmembrane helix</keyword>
<gene>
    <name evidence="2" type="ORF">OHA22_32800</name>
</gene>
<dbReference type="EMBL" id="CP108222">
    <property type="protein sequence ID" value="WTT19971.1"/>
    <property type="molecule type" value="Genomic_DNA"/>
</dbReference>
<feature type="transmembrane region" description="Helical" evidence="1">
    <location>
        <begin position="124"/>
        <end position="142"/>
    </location>
</feature>
<keyword evidence="1" id="KW-0812">Transmembrane</keyword>
<organism evidence="2">
    <name type="scientific">Streptomyces sp. NBC_00093</name>
    <dbReference type="NCBI Taxonomy" id="2975649"/>
    <lineage>
        <taxon>Bacteria</taxon>
        <taxon>Bacillati</taxon>
        <taxon>Actinomycetota</taxon>
        <taxon>Actinomycetes</taxon>
        <taxon>Kitasatosporales</taxon>
        <taxon>Streptomycetaceae</taxon>
        <taxon>Streptomyces</taxon>
    </lineage>
</organism>
<feature type="transmembrane region" description="Helical" evidence="1">
    <location>
        <begin position="65"/>
        <end position="83"/>
    </location>
</feature>
<feature type="transmembrane region" description="Helical" evidence="1">
    <location>
        <begin position="12"/>
        <end position="34"/>
    </location>
</feature>
<feature type="transmembrane region" description="Helical" evidence="1">
    <location>
        <begin position="89"/>
        <end position="112"/>
    </location>
</feature>
<dbReference type="AlphaFoldDB" id="A0AAU2A8Z4"/>
<evidence type="ECO:0008006" key="3">
    <source>
        <dbReference type="Google" id="ProtNLM"/>
    </source>
</evidence>
<keyword evidence="1" id="KW-0472">Membrane</keyword>
<name>A0AAU2A8Z4_9ACTN</name>
<proteinExistence type="predicted"/>
<sequence length="143" mass="14503">MSMEESASIAHGLASATAVASLLAATAVIVLGFIARERMSKSSRVRRGQEGGQGDGQAAGEGMRAALFGGFAAVLGHGVGSAMNGKWTASFDIALGVLIYATALQFLTTSLIWRGWGAKGRGRAVAFAALPVLVGSAAWAYTG</sequence>
<accession>A0AAU2A8Z4</accession>
<reference evidence="2" key="1">
    <citation type="submission" date="2022-10" db="EMBL/GenBank/DDBJ databases">
        <title>The complete genomes of actinobacterial strains from the NBC collection.</title>
        <authorList>
            <person name="Joergensen T.S."/>
            <person name="Alvarez Arevalo M."/>
            <person name="Sterndorff E.B."/>
            <person name="Faurdal D."/>
            <person name="Vuksanovic O."/>
            <person name="Mourched A.-S."/>
            <person name="Charusanti P."/>
            <person name="Shaw S."/>
            <person name="Blin K."/>
            <person name="Weber T."/>
        </authorList>
    </citation>
    <scope>NUCLEOTIDE SEQUENCE</scope>
    <source>
        <strain evidence="2">NBC_00093</strain>
    </source>
</reference>
<evidence type="ECO:0000313" key="2">
    <source>
        <dbReference type="EMBL" id="WTT19971.1"/>
    </source>
</evidence>
<protein>
    <recommendedName>
        <fullName evidence="3">Integral membrane protein</fullName>
    </recommendedName>
</protein>
<evidence type="ECO:0000256" key="1">
    <source>
        <dbReference type="SAM" id="Phobius"/>
    </source>
</evidence>